<keyword evidence="4 7" id="KW-0808">Transferase</keyword>
<evidence type="ECO:0000256" key="1">
    <source>
        <dbReference type="ARBA" id="ARBA00006734"/>
    </source>
</evidence>
<dbReference type="AlphaFoldDB" id="A0AAV0RQI4"/>
<evidence type="ECO:0000256" key="3">
    <source>
        <dbReference type="ARBA" id="ARBA00022614"/>
    </source>
</evidence>
<dbReference type="EMBL" id="CAMGYJ010000011">
    <property type="protein sequence ID" value="CAI0558453.1"/>
    <property type="molecule type" value="Genomic_DNA"/>
</dbReference>
<comment type="function">
    <text evidence="7">Catalyzes the transfer of a geranyl-geranyl moiety from geranyl-geranyl pyrophosphate to cysteines occuring in specific C-terminal amino acid sequences.</text>
</comment>
<evidence type="ECO:0000256" key="7">
    <source>
        <dbReference type="RuleBase" id="RU367120"/>
    </source>
</evidence>
<dbReference type="PANTHER" id="PTHR11129">
    <property type="entry name" value="PROTEIN FARNESYLTRANSFERASE ALPHA SUBUNIT/RAB GERANYLGERANYL TRANSFERASE ALPHA SUBUNIT"/>
    <property type="match status" value="1"/>
</dbReference>
<keyword evidence="9" id="KW-1185">Reference proteome</keyword>
<dbReference type="Gene3D" id="3.80.10.10">
    <property type="entry name" value="Ribonuclease Inhibitor"/>
    <property type="match status" value="1"/>
</dbReference>
<dbReference type="SUPFAM" id="SSF52058">
    <property type="entry name" value="L domain-like"/>
    <property type="match status" value="1"/>
</dbReference>
<evidence type="ECO:0000256" key="2">
    <source>
        <dbReference type="ARBA" id="ARBA00022602"/>
    </source>
</evidence>
<dbReference type="PROSITE" id="PS51450">
    <property type="entry name" value="LRR"/>
    <property type="match status" value="2"/>
</dbReference>
<dbReference type="GO" id="GO:0005968">
    <property type="term" value="C:Rab-protein geranylgeranyltransferase complex"/>
    <property type="evidence" value="ECO:0007669"/>
    <property type="project" value="TreeGrafter"/>
</dbReference>
<protein>
    <recommendedName>
        <fullName evidence="7">Geranylgeranyl transferase type-2 subunit alpha</fullName>
        <ecNumber evidence="7">2.5.1.60</ecNumber>
    </recommendedName>
    <alternativeName>
        <fullName evidence="7">Geranylgeranyl transferase type II subunit alpha</fullName>
    </alternativeName>
</protein>
<proteinExistence type="inferred from homology"/>
<dbReference type="GO" id="GO:0004663">
    <property type="term" value="F:Rab geranylgeranyltransferase activity"/>
    <property type="evidence" value="ECO:0007669"/>
    <property type="project" value="UniProtKB-UniRule"/>
</dbReference>
<dbReference type="Pfam" id="PF12799">
    <property type="entry name" value="LRR_4"/>
    <property type="match status" value="1"/>
</dbReference>
<evidence type="ECO:0000313" key="9">
    <source>
        <dbReference type="Proteomes" id="UP001154282"/>
    </source>
</evidence>
<dbReference type="InterPro" id="IPR025875">
    <property type="entry name" value="Leu-rich_rpt_4"/>
</dbReference>
<dbReference type="InterPro" id="IPR002088">
    <property type="entry name" value="Prenyl_trans_a"/>
</dbReference>
<sequence>MSNLMKKAAPAFTNKEEVSTREYELVREALFTDEDDQSGWFYHLWLLDQTVRSEFPLLVSSWPVEGSDISPPAADRLDGCASVNVFHYSSRNFPLILYFNQSVGGVNSSTVSVSCGFNLNADLIWKPLSSNDSQCAKVWATRLAIPDAELHSSEPHQVEVKVGYSLGIVSTTGVAYSHPSHISFHLHLQQKPPLESRQESRLGRIQWKDDCFADYEPGSAEPDLVNLLDNLTIKNELEPTASTWKARIIDDETNIFVTYWTGKIGKLTVARLLTAYDLLRPLDKPVHCEEVLELYSELIKLDPSHYRYYKDNHSLVLLQQVTSSKESLPSHCFHYRDSTLLTSGGPLCLRLNNLAISQLGSFGKLLWVQVLDLSKNELQSIEGLEALQHLSQLCLSNNKFKSFTALESLRYLKSLKVLDISQNEIGSHSIDTTRYLFCSPLSHSMGSCDWNINDLCSKTYREAFFVLKDMGLTQLAVAGNAIGSGSFNVFLEKHLPTLKWLDGVQVN</sequence>
<dbReference type="InterPro" id="IPR001611">
    <property type="entry name" value="Leu-rich_rpt"/>
</dbReference>
<dbReference type="PROSITE" id="PS51147">
    <property type="entry name" value="PFTA"/>
    <property type="match status" value="1"/>
</dbReference>
<dbReference type="GO" id="GO:0097354">
    <property type="term" value="P:prenylation"/>
    <property type="evidence" value="ECO:0007669"/>
    <property type="project" value="UniProtKB-UniRule"/>
</dbReference>
<dbReference type="Proteomes" id="UP001154282">
    <property type="component" value="Unassembled WGS sequence"/>
</dbReference>
<keyword evidence="5" id="KW-0677">Repeat</keyword>
<dbReference type="SMART" id="SM00365">
    <property type="entry name" value="LRR_SD22"/>
    <property type="match status" value="3"/>
</dbReference>
<gene>
    <name evidence="8" type="ORF">LITE_LOCUS48788</name>
</gene>
<evidence type="ECO:0000313" key="8">
    <source>
        <dbReference type="EMBL" id="CAI0558453.1"/>
    </source>
</evidence>
<dbReference type="EC" id="2.5.1.60" evidence="7"/>
<comment type="similarity">
    <text evidence="1 7">Belongs to the protein prenyltransferase subunit alpha family.</text>
</comment>
<organism evidence="8 9">
    <name type="scientific">Linum tenue</name>
    <dbReference type="NCBI Taxonomy" id="586396"/>
    <lineage>
        <taxon>Eukaryota</taxon>
        <taxon>Viridiplantae</taxon>
        <taxon>Streptophyta</taxon>
        <taxon>Embryophyta</taxon>
        <taxon>Tracheophyta</taxon>
        <taxon>Spermatophyta</taxon>
        <taxon>Magnoliopsida</taxon>
        <taxon>eudicotyledons</taxon>
        <taxon>Gunneridae</taxon>
        <taxon>Pentapetalae</taxon>
        <taxon>rosids</taxon>
        <taxon>fabids</taxon>
        <taxon>Malpighiales</taxon>
        <taxon>Linaceae</taxon>
        <taxon>Linum</taxon>
    </lineage>
</organism>
<dbReference type="PANTHER" id="PTHR11129:SF2">
    <property type="entry name" value="GERANYLGERANYL TRANSFERASE TYPE-2 SUBUNIT ALPHA"/>
    <property type="match status" value="1"/>
</dbReference>
<name>A0AAV0RQI4_9ROSI</name>
<comment type="catalytic activity">
    <reaction evidence="6 7">
        <text>geranylgeranyl diphosphate + L-cysteinyl-[protein] = S-geranylgeranyl-L-cysteinyl-[protein] + diphosphate</text>
        <dbReference type="Rhea" id="RHEA:21240"/>
        <dbReference type="Rhea" id="RHEA-COMP:10131"/>
        <dbReference type="Rhea" id="RHEA-COMP:11537"/>
        <dbReference type="ChEBI" id="CHEBI:29950"/>
        <dbReference type="ChEBI" id="CHEBI:33019"/>
        <dbReference type="ChEBI" id="CHEBI:57533"/>
        <dbReference type="ChEBI" id="CHEBI:86021"/>
        <dbReference type="EC" id="2.5.1.60"/>
    </reaction>
</comment>
<evidence type="ECO:0000256" key="4">
    <source>
        <dbReference type="ARBA" id="ARBA00022679"/>
    </source>
</evidence>
<dbReference type="InterPro" id="IPR032675">
    <property type="entry name" value="LRR_dom_sf"/>
</dbReference>
<reference evidence="8" key="1">
    <citation type="submission" date="2022-08" db="EMBL/GenBank/DDBJ databases">
        <authorList>
            <person name="Gutierrez-Valencia J."/>
        </authorList>
    </citation>
    <scope>NUCLEOTIDE SEQUENCE</scope>
</reference>
<evidence type="ECO:0000256" key="5">
    <source>
        <dbReference type="ARBA" id="ARBA00022737"/>
    </source>
</evidence>
<dbReference type="Gene3D" id="1.25.40.120">
    <property type="entry name" value="Protein prenylyltransferase"/>
    <property type="match status" value="1"/>
</dbReference>
<evidence type="ECO:0000256" key="6">
    <source>
        <dbReference type="ARBA" id="ARBA00047658"/>
    </source>
</evidence>
<dbReference type="SUPFAM" id="SSF48439">
    <property type="entry name" value="Protein prenylyltransferase"/>
    <property type="match status" value="1"/>
</dbReference>
<keyword evidence="2 7" id="KW-0637">Prenyltransferase</keyword>
<keyword evidence="3" id="KW-0433">Leucine-rich repeat</keyword>
<accession>A0AAV0RQI4</accession>
<comment type="caution">
    <text evidence="8">The sequence shown here is derived from an EMBL/GenBank/DDBJ whole genome shotgun (WGS) entry which is preliminary data.</text>
</comment>